<evidence type="ECO:0000256" key="2">
    <source>
        <dbReference type="ARBA" id="ARBA00023242"/>
    </source>
</evidence>
<keyword evidence="2" id="KW-0539">Nucleus</keyword>
<dbReference type="Pfam" id="PF04082">
    <property type="entry name" value="Fungal_trans"/>
    <property type="match status" value="1"/>
</dbReference>
<keyword evidence="6" id="KW-1185">Reference proteome</keyword>
<reference evidence="5 6" key="1">
    <citation type="journal article" date="2016" name="Genome Biol. Evol.">
        <title>Divergent and convergent evolution of fungal pathogenicity.</title>
        <authorList>
            <person name="Shang Y."/>
            <person name="Xiao G."/>
            <person name="Zheng P."/>
            <person name="Cen K."/>
            <person name="Zhan S."/>
            <person name="Wang C."/>
        </authorList>
    </citation>
    <scope>NUCLEOTIDE SEQUENCE [LARGE SCALE GENOMIC DNA]</scope>
    <source>
        <strain evidence="5 6">RCEF 1005</strain>
    </source>
</reference>
<dbReference type="Proteomes" id="UP000076881">
    <property type="component" value="Unassembled WGS sequence"/>
</dbReference>
<name>A0A162MSQ2_CORDF</name>
<dbReference type="CDD" id="cd12148">
    <property type="entry name" value="fungal_TF_MHR"/>
    <property type="match status" value="1"/>
</dbReference>
<dbReference type="PANTHER" id="PTHR47425">
    <property type="entry name" value="FARB-RELATED"/>
    <property type="match status" value="1"/>
</dbReference>
<gene>
    <name evidence="5" type="ORF">LEL_10459</name>
</gene>
<feature type="compositionally biased region" description="Polar residues" evidence="3">
    <location>
        <begin position="656"/>
        <end position="676"/>
    </location>
</feature>
<dbReference type="InterPro" id="IPR036864">
    <property type="entry name" value="Zn2-C6_fun-type_DNA-bd_sf"/>
</dbReference>
<dbReference type="InterPro" id="IPR052761">
    <property type="entry name" value="Fungal_Detox/Toxin_TFs"/>
</dbReference>
<feature type="region of interest" description="Disordered" evidence="3">
    <location>
        <begin position="1"/>
        <end position="21"/>
    </location>
</feature>
<dbReference type="GO" id="GO:0008270">
    <property type="term" value="F:zinc ion binding"/>
    <property type="evidence" value="ECO:0007669"/>
    <property type="project" value="InterPro"/>
</dbReference>
<dbReference type="SUPFAM" id="SSF57701">
    <property type="entry name" value="Zn2/Cys6 DNA-binding domain"/>
    <property type="match status" value="1"/>
</dbReference>
<dbReference type="PROSITE" id="PS50048">
    <property type="entry name" value="ZN2_CY6_FUNGAL_2"/>
    <property type="match status" value="1"/>
</dbReference>
<keyword evidence="1" id="KW-0479">Metal-binding</keyword>
<dbReference type="SMART" id="SM00066">
    <property type="entry name" value="GAL4"/>
    <property type="match status" value="1"/>
</dbReference>
<dbReference type="Pfam" id="PF00172">
    <property type="entry name" value="Zn_clus"/>
    <property type="match status" value="1"/>
</dbReference>
<dbReference type="EMBL" id="AZHF01000013">
    <property type="protein sequence ID" value="OAA66360.1"/>
    <property type="molecule type" value="Genomic_DNA"/>
</dbReference>
<dbReference type="InterPro" id="IPR007219">
    <property type="entry name" value="XnlR_reg_dom"/>
</dbReference>
<dbReference type="InterPro" id="IPR001138">
    <property type="entry name" value="Zn2Cys6_DnaBD"/>
</dbReference>
<evidence type="ECO:0000313" key="5">
    <source>
        <dbReference type="EMBL" id="OAA66360.1"/>
    </source>
</evidence>
<dbReference type="PROSITE" id="PS00463">
    <property type="entry name" value="ZN2_CY6_FUNGAL_1"/>
    <property type="match status" value="1"/>
</dbReference>
<comment type="caution">
    <text evidence="5">The sequence shown here is derived from an EMBL/GenBank/DDBJ whole genome shotgun (WGS) entry which is preliminary data.</text>
</comment>
<feature type="domain" description="Zn(2)-C6 fungal-type" evidence="4">
    <location>
        <begin position="22"/>
        <end position="54"/>
    </location>
</feature>
<dbReference type="GO" id="GO:0003677">
    <property type="term" value="F:DNA binding"/>
    <property type="evidence" value="ECO:0007669"/>
    <property type="project" value="InterPro"/>
</dbReference>
<accession>A0A162MSQ2</accession>
<evidence type="ECO:0000256" key="1">
    <source>
        <dbReference type="ARBA" id="ARBA00022723"/>
    </source>
</evidence>
<dbReference type="AlphaFoldDB" id="A0A162MSQ2"/>
<evidence type="ECO:0000313" key="6">
    <source>
        <dbReference type="Proteomes" id="UP000076881"/>
    </source>
</evidence>
<protein>
    <submittedName>
        <fullName evidence="5">FarB</fullName>
    </submittedName>
</protein>
<dbReference type="GO" id="GO:0000981">
    <property type="term" value="F:DNA-binding transcription factor activity, RNA polymerase II-specific"/>
    <property type="evidence" value="ECO:0007669"/>
    <property type="project" value="InterPro"/>
</dbReference>
<dbReference type="GO" id="GO:0006351">
    <property type="term" value="P:DNA-templated transcription"/>
    <property type="evidence" value="ECO:0007669"/>
    <property type="project" value="InterPro"/>
</dbReference>
<dbReference type="OrthoDB" id="5121955at2759"/>
<feature type="region of interest" description="Disordered" evidence="3">
    <location>
        <begin position="90"/>
        <end position="111"/>
    </location>
</feature>
<feature type="compositionally biased region" description="Basic and acidic residues" evidence="3">
    <location>
        <begin position="99"/>
        <end position="111"/>
    </location>
</feature>
<dbReference type="PANTHER" id="PTHR47425:SF3">
    <property type="entry name" value="ZN(II)2CYS6 TRANSCRIPTION FACTOR (EUROFUNG)"/>
    <property type="match status" value="1"/>
</dbReference>
<proteinExistence type="predicted"/>
<evidence type="ECO:0000256" key="3">
    <source>
        <dbReference type="SAM" id="MobiDB-lite"/>
    </source>
</evidence>
<organism evidence="5 6">
    <name type="scientific">Akanthomyces lecanii RCEF 1005</name>
    <dbReference type="NCBI Taxonomy" id="1081108"/>
    <lineage>
        <taxon>Eukaryota</taxon>
        <taxon>Fungi</taxon>
        <taxon>Dikarya</taxon>
        <taxon>Ascomycota</taxon>
        <taxon>Pezizomycotina</taxon>
        <taxon>Sordariomycetes</taxon>
        <taxon>Hypocreomycetidae</taxon>
        <taxon>Hypocreales</taxon>
        <taxon>Cordycipitaceae</taxon>
        <taxon>Akanthomyces</taxon>
        <taxon>Cordyceps confragosa</taxon>
    </lineage>
</organism>
<feature type="region of interest" description="Disordered" evidence="3">
    <location>
        <begin position="649"/>
        <end position="676"/>
    </location>
</feature>
<dbReference type="Gene3D" id="4.10.240.10">
    <property type="entry name" value="Zn(2)-C6 fungal-type DNA-binding domain"/>
    <property type="match status" value="1"/>
</dbReference>
<sequence length="744" mass="83307">MKAISDSTVHSRARPSQRSSTACSRCHERKVRCDVTTSSGPCSNCRANQDECVTFKAKKRGRRRKHLLPSISSVEGRVLSEPETIFYGSESQSSITGDHGNDSGRRVSNEVHPDMSDIDIRSFDARYKLPGYVRPTPASVAQDDIDHLARKNVFALPSESFRNSCITSYIHWVHFFLPLLDLRDFLAILAHPDGSCGQVSLLLLYAVMLGGATFAPQSEITRAGYTSRFAARRDFFQRCKTLYHTNYESDRIVIVQALLLMSYWQEKHDESTNHWYWSELGCLTARAIGLFKDPIATSLPDRSKALRRRIGWSCVLRDRVLNLGVRMPPKVKNHELGLPTLSDADFDIGGFGPDVENFLPDCQMLQDVSLQSRLAKMCIEKTKLCLALEVVFDNLYEESHPKLGTKTEVTLILLPVAEKAGSVSVSNLEDQLQEWPKSLPDELKSGEQGPVVDERSRIMFLHYSVLKMFYETIMCTFYRPLLLAEQYSTDTPSGQCKQRMAHSTMLITRSFEDLEEHDLVRFLPSSGVTFLLTAATNHLMEFKLTRQGAPQQRHIRRFQDCLSYMKVLKGVHVYAKYAELFLRHVALQVGLNKYSVPAGDTNDDKLVEREGLGPWATAHTPDLLVPPQLGIPRQTVAAETGIPVDVRAAGDIAPSPHSTRQSSGPLLPQDGSQDYMHSTIATSSGATGYVLDDSPSCDVDELIAGSGFLSNTLWEYGWINQVTNIWPEEPWRGDIATSQQPPTS</sequence>
<dbReference type="STRING" id="1081108.A0A162MSQ2"/>
<evidence type="ECO:0000259" key="4">
    <source>
        <dbReference type="PROSITE" id="PS50048"/>
    </source>
</evidence>
<dbReference type="CDD" id="cd00067">
    <property type="entry name" value="GAL4"/>
    <property type="match status" value="1"/>
</dbReference>